<protein>
    <submittedName>
        <fullName evidence="1">Uncharacterized protein</fullName>
    </submittedName>
</protein>
<feature type="non-terminal residue" evidence="1">
    <location>
        <position position="1"/>
    </location>
</feature>
<name>X0XVB5_9ZZZZ</name>
<dbReference type="EMBL" id="BARS01048956">
    <property type="protein sequence ID" value="GAG28746.1"/>
    <property type="molecule type" value="Genomic_DNA"/>
</dbReference>
<organism evidence="1">
    <name type="scientific">marine sediment metagenome</name>
    <dbReference type="NCBI Taxonomy" id="412755"/>
    <lineage>
        <taxon>unclassified sequences</taxon>
        <taxon>metagenomes</taxon>
        <taxon>ecological metagenomes</taxon>
    </lineage>
</organism>
<comment type="caution">
    <text evidence="1">The sequence shown here is derived from an EMBL/GenBank/DDBJ whole genome shotgun (WGS) entry which is preliminary data.</text>
</comment>
<gene>
    <name evidence="1" type="ORF">S01H1_73280</name>
</gene>
<dbReference type="AlphaFoldDB" id="X0XVB5"/>
<reference evidence="1" key="1">
    <citation type="journal article" date="2014" name="Front. Microbiol.">
        <title>High frequency of phylogenetically diverse reductive dehalogenase-homologous genes in deep subseafloor sedimentary metagenomes.</title>
        <authorList>
            <person name="Kawai M."/>
            <person name="Futagami T."/>
            <person name="Toyoda A."/>
            <person name="Takaki Y."/>
            <person name="Nishi S."/>
            <person name="Hori S."/>
            <person name="Arai W."/>
            <person name="Tsubouchi T."/>
            <person name="Morono Y."/>
            <person name="Uchiyama I."/>
            <person name="Ito T."/>
            <person name="Fujiyama A."/>
            <person name="Inagaki F."/>
            <person name="Takami H."/>
        </authorList>
    </citation>
    <scope>NUCLEOTIDE SEQUENCE</scope>
    <source>
        <strain evidence="1">Expedition CK06-06</strain>
    </source>
</reference>
<accession>X0XVB5</accession>
<proteinExistence type="predicted"/>
<evidence type="ECO:0000313" key="1">
    <source>
        <dbReference type="EMBL" id="GAG28746.1"/>
    </source>
</evidence>
<sequence>ELTLDLEKLWDTIHVYEGDQKPLDLEKVFKSVSLNQWYAEDSFLPVRAQLEVTMVLDSENLDLP</sequence>